<accession>A0AA86PK99</accession>
<reference evidence="2 3" key="2">
    <citation type="submission" date="2024-07" db="EMBL/GenBank/DDBJ databases">
        <authorList>
            <person name="Akdeniz Z."/>
        </authorList>
    </citation>
    <scope>NUCLEOTIDE SEQUENCE [LARGE SCALE GENOMIC DNA]</scope>
</reference>
<gene>
    <name evidence="1" type="ORF">HINF_LOCUS24682</name>
    <name evidence="2" type="ORF">HINF_LOCUS39269</name>
</gene>
<proteinExistence type="predicted"/>
<evidence type="ECO:0000313" key="2">
    <source>
        <dbReference type="EMBL" id="CAL6041760.1"/>
    </source>
</evidence>
<dbReference type="AlphaFoldDB" id="A0AA86PK99"/>
<name>A0AA86PK99_9EUKA</name>
<keyword evidence="3" id="KW-1185">Reference proteome</keyword>
<comment type="caution">
    <text evidence="1">The sequence shown here is derived from an EMBL/GenBank/DDBJ whole genome shotgun (WGS) entry which is preliminary data.</text>
</comment>
<evidence type="ECO:0000313" key="1">
    <source>
        <dbReference type="EMBL" id="CAI9937037.1"/>
    </source>
</evidence>
<protein>
    <submittedName>
        <fullName evidence="2">Hypothetical_protein</fullName>
    </submittedName>
</protein>
<dbReference type="Proteomes" id="UP001642409">
    <property type="component" value="Unassembled WGS sequence"/>
</dbReference>
<dbReference type="EMBL" id="CAXDID020000151">
    <property type="protein sequence ID" value="CAL6041760.1"/>
    <property type="molecule type" value="Genomic_DNA"/>
</dbReference>
<dbReference type="EMBL" id="CATOUU010000643">
    <property type="protein sequence ID" value="CAI9937037.1"/>
    <property type="molecule type" value="Genomic_DNA"/>
</dbReference>
<reference evidence="1" key="1">
    <citation type="submission" date="2023-06" db="EMBL/GenBank/DDBJ databases">
        <authorList>
            <person name="Kurt Z."/>
        </authorList>
    </citation>
    <scope>NUCLEOTIDE SEQUENCE</scope>
</reference>
<evidence type="ECO:0000313" key="3">
    <source>
        <dbReference type="Proteomes" id="UP001642409"/>
    </source>
</evidence>
<sequence length="113" mass="13186">MILQFVVVVSYELNRPLPSRYGNYFYQIKWSIALPYCYVINNAVSSVLATAIQRDRTLFLAFASTCEDLGHLCNQNIYRSIYYILYINGKIQYYVTLMYSNRSKAVKVHTFGL</sequence>
<organism evidence="1">
    <name type="scientific">Hexamita inflata</name>
    <dbReference type="NCBI Taxonomy" id="28002"/>
    <lineage>
        <taxon>Eukaryota</taxon>
        <taxon>Metamonada</taxon>
        <taxon>Diplomonadida</taxon>
        <taxon>Hexamitidae</taxon>
        <taxon>Hexamitinae</taxon>
        <taxon>Hexamita</taxon>
    </lineage>
</organism>